<reference evidence="2 3" key="1">
    <citation type="journal article" date="2018" name="Nat. Ecol. Evol.">
        <title>Pezizomycetes genomes reveal the molecular basis of ectomycorrhizal truffle lifestyle.</title>
        <authorList>
            <person name="Murat C."/>
            <person name="Payen T."/>
            <person name="Noel B."/>
            <person name="Kuo A."/>
            <person name="Morin E."/>
            <person name="Chen J."/>
            <person name="Kohler A."/>
            <person name="Krizsan K."/>
            <person name="Balestrini R."/>
            <person name="Da Silva C."/>
            <person name="Montanini B."/>
            <person name="Hainaut M."/>
            <person name="Levati E."/>
            <person name="Barry K.W."/>
            <person name="Belfiori B."/>
            <person name="Cichocki N."/>
            <person name="Clum A."/>
            <person name="Dockter R.B."/>
            <person name="Fauchery L."/>
            <person name="Guy J."/>
            <person name="Iotti M."/>
            <person name="Le Tacon F."/>
            <person name="Lindquist E.A."/>
            <person name="Lipzen A."/>
            <person name="Malagnac F."/>
            <person name="Mello A."/>
            <person name="Molinier V."/>
            <person name="Miyauchi S."/>
            <person name="Poulain J."/>
            <person name="Riccioni C."/>
            <person name="Rubini A."/>
            <person name="Sitrit Y."/>
            <person name="Splivallo R."/>
            <person name="Traeger S."/>
            <person name="Wang M."/>
            <person name="Zifcakova L."/>
            <person name="Wipf D."/>
            <person name="Zambonelli A."/>
            <person name="Paolocci F."/>
            <person name="Nowrousian M."/>
            <person name="Ottonello S."/>
            <person name="Baldrian P."/>
            <person name="Spatafora J.W."/>
            <person name="Henrissat B."/>
            <person name="Nagy L.G."/>
            <person name="Aury J.M."/>
            <person name="Wincker P."/>
            <person name="Grigoriev I.V."/>
            <person name="Bonfante P."/>
            <person name="Martin F.M."/>
        </authorList>
    </citation>
    <scope>NUCLEOTIDE SEQUENCE [LARGE SCALE GENOMIC DNA]</scope>
    <source>
        <strain evidence="2 3">120613-1</strain>
    </source>
</reference>
<name>A0A3N4JNL0_9PEZI</name>
<proteinExistence type="predicted"/>
<feature type="region of interest" description="Disordered" evidence="1">
    <location>
        <begin position="1"/>
        <end position="64"/>
    </location>
</feature>
<accession>A0A3N4JNL0</accession>
<organism evidence="2 3">
    <name type="scientific">Choiromyces venosus 120613-1</name>
    <dbReference type="NCBI Taxonomy" id="1336337"/>
    <lineage>
        <taxon>Eukaryota</taxon>
        <taxon>Fungi</taxon>
        <taxon>Dikarya</taxon>
        <taxon>Ascomycota</taxon>
        <taxon>Pezizomycotina</taxon>
        <taxon>Pezizomycetes</taxon>
        <taxon>Pezizales</taxon>
        <taxon>Tuberaceae</taxon>
        <taxon>Choiromyces</taxon>
    </lineage>
</organism>
<dbReference type="EMBL" id="ML120385">
    <property type="protein sequence ID" value="RPA99766.1"/>
    <property type="molecule type" value="Genomic_DNA"/>
</dbReference>
<feature type="compositionally biased region" description="Low complexity" evidence="1">
    <location>
        <begin position="24"/>
        <end position="35"/>
    </location>
</feature>
<protein>
    <submittedName>
        <fullName evidence="2">Uncharacterized protein</fullName>
    </submittedName>
</protein>
<dbReference type="AlphaFoldDB" id="A0A3N4JNL0"/>
<gene>
    <name evidence="2" type="ORF">L873DRAFT_1806285</name>
</gene>
<evidence type="ECO:0000256" key="1">
    <source>
        <dbReference type="SAM" id="MobiDB-lite"/>
    </source>
</evidence>
<evidence type="ECO:0000313" key="2">
    <source>
        <dbReference type="EMBL" id="RPA99766.1"/>
    </source>
</evidence>
<feature type="compositionally biased region" description="Polar residues" evidence="1">
    <location>
        <begin position="8"/>
        <end position="17"/>
    </location>
</feature>
<sequence>MVIPPGTSVPSWYTNTDPKPRPQATTTSATGTGATKPENPDPQSTPVFCKPQSTSWGSYPKSRP</sequence>
<dbReference type="Proteomes" id="UP000276215">
    <property type="component" value="Unassembled WGS sequence"/>
</dbReference>
<keyword evidence="3" id="KW-1185">Reference proteome</keyword>
<feature type="compositionally biased region" description="Polar residues" evidence="1">
    <location>
        <begin position="41"/>
        <end position="57"/>
    </location>
</feature>
<evidence type="ECO:0000313" key="3">
    <source>
        <dbReference type="Proteomes" id="UP000276215"/>
    </source>
</evidence>